<dbReference type="InterPro" id="IPR026151">
    <property type="entry name" value="Maspardin"/>
</dbReference>
<proteinExistence type="inferred from homology"/>
<reference evidence="8" key="1">
    <citation type="submission" date="2025-08" db="UniProtKB">
        <authorList>
            <consortium name="RefSeq"/>
        </authorList>
    </citation>
    <scope>IDENTIFICATION</scope>
</reference>
<dbReference type="RefSeq" id="XP_014676977.1">
    <property type="nucleotide sequence ID" value="XM_014821491.1"/>
</dbReference>
<feature type="region of interest" description="Disordered" evidence="5">
    <location>
        <begin position="314"/>
        <end position="344"/>
    </location>
</feature>
<evidence type="ECO:0000313" key="7">
    <source>
        <dbReference type="Proteomes" id="UP000695022"/>
    </source>
</evidence>
<evidence type="ECO:0000256" key="5">
    <source>
        <dbReference type="SAM" id="MobiDB-lite"/>
    </source>
</evidence>
<dbReference type="Pfam" id="PF00561">
    <property type="entry name" value="Abhydrolase_1"/>
    <property type="match status" value="1"/>
</dbReference>
<evidence type="ECO:0000256" key="4">
    <source>
        <dbReference type="ARBA" id="ARBA00022490"/>
    </source>
</evidence>
<dbReference type="Proteomes" id="UP000695022">
    <property type="component" value="Unplaced"/>
</dbReference>
<comment type="similarity">
    <text evidence="2">Belongs to the AB hydrolase superfamily.</text>
</comment>
<gene>
    <name evidence="8" type="primary">LOC106816851</name>
</gene>
<dbReference type="PANTHER" id="PTHR15913:SF0">
    <property type="entry name" value="MASPARDIN"/>
    <property type="match status" value="1"/>
</dbReference>
<accession>A0ABM1EXQ6</accession>
<evidence type="ECO:0000256" key="3">
    <source>
        <dbReference type="ARBA" id="ARBA00020148"/>
    </source>
</evidence>
<dbReference type="GeneID" id="106816851"/>
<evidence type="ECO:0000256" key="2">
    <source>
        <dbReference type="ARBA" id="ARBA00008645"/>
    </source>
</evidence>
<dbReference type="InterPro" id="IPR029058">
    <property type="entry name" value="AB_hydrolase_fold"/>
</dbReference>
<evidence type="ECO:0000313" key="8">
    <source>
        <dbReference type="RefSeq" id="XP_014676977.1"/>
    </source>
</evidence>
<name>A0ABM1EXQ6_PRICU</name>
<organism evidence="7 8">
    <name type="scientific">Priapulus caudatus</name>
    <name type="common">Priapulid worm</name>
    <dbReference type="NCBI Taxonomy" id="37621"/>
    <lineage>
        <taxon>Eukaryota</taxon>
        <taxon>Metazoa</taxon>
        <taxon>Ecdysozoa</taxon>
        <taxon>Scalidophora</taxon>
        <taxon>Priapulida</taxon>
        <taxon>Priapulimorpha</taxon>
        <taxon>Priapulimorphida</taxon>
        <taxon>Priapulidae</taxon>
        <taxon>Priapulus</taxon>
    </lineage>
</organism>
<keyword evidence="4" id="KW-0963">Cytoplasm</keyword>
<feature type="compositionally biased region" description="Polar residues" evidence="5">
    <location>
        <begin position="334"/>
        <end position="344"/>
    </location>
</feature>
<protein>
    <recommendedName>
        <fullName evidence="3">Maspardin</fullName>
    </recommendedName>
</protein>
<feature type="compositionally biased region" description="Basic and acidic residues" evidence="5">
    <location>
        <begin position="316"/>
        <end position="331"/>
    </location>
</feature>
<keyword evidence="7" id="KW-1185">Reference proteome</keyword>
<feature type="domain" description="AB hydrolase-1" evidence="6">
    <location>
        <begin position="113"/>
        <end position="181"/>
    </location>
</feature>
<evidence type="ECO:0000256" key="1">
    <source>
        <dbReference type="ARBA" id="ARBA00004496"/>
    </source>
</evidence>
<dbReference type="InterPro" id="IPR000073">
    <property type="entry name" value="AB_hydrolase_1"/>
</dbReference>
<comment type="subcellular location">
    <subcellularLocation>
        <location evidence="1">Cytoplasm</location>
    </subcellularLocation>
</comment>
<sequence length="344" mass="38793">MARALRAPQHQQATRQVHTNIGRETHVDRQRMADISRSREYQSFRSTVPQKKLVVDDDDTKEWKLFDSGPRSVACPLLCLPPASGTADIFYKQIVALTALGYRVIAAEYPVYWNLNEWNEGLRKLLDYLKIDKVHIFGASLGGFLAQKFAEYTFRSPRVASIVMCNSFTDTSVFEQADSAPVFWLMPALVLKKMVMGNFNQGVMESEIANSIDFMVEKLDGLSQQQLSSRLTLNCMASYIEPQKLKDVAVTIMDVFDDCALTDTVRDETYKCYPEARRAHLKGGGNFPFLSRSAEVNLHLQIHLRQFSDTKYSANDADRTRSTSATCREEACSSVPNQPHGSGH</sequence>
<evidence type="ECO:0000259" key="6">
    <source>
        <dbReference type="Pfam" id="PF00561"/>
    </source>
</evidence>
<dbReference type="PANTHER" id="PTHR15913">
    <property type="entry name" value="ACID CLUSTER PROTEIN 33"/>
    <property type="match status" value="1"/>
</dbReference>
<dbReference type="SUPFAM" id="SSF53474">
    <property type="entry name" value="alpha/beta-Hydrolases"/>
    <property type="match status" value="1"/>
</dbReference>
<dbReference type="Gene3D" id="3.40.50.1820">
    <property type="entry name" value="alpha/beta hydrolase"/>
    <property type="match status" value="1"/>
</dbReference>